<name>A0A1D2MBK4_ORCCI</name>
<dbReference type="AlphaFoldDB" id="A0A1D2MBK4"/>
<evidence type="ECO:0000313" key="2">
    <source>
        <dbReference type="Proteomes" id="UP000094527"/>
    </source>
</evidence>
<evidence type="ECO:0000313" key="1">
    <source>
        <dbReference type="EMBL" id="ODM90309.1"/>
    </source>
</evidence>
<dbReference type="Proteomes" id="UP000094527">
    <property type="component" value="Unassembled WGS sequence"/>
</dbReference>
<gene>
    <name evidence="1" type="ORF">Ocin01_16373</name>
</gene>
<sequence length="160" mass="17580">MQKDGPIQVVPENPTKLVWSSLTLVIHSWKGQHVGRCLGQQGTFVFGLEGEHLSFSNNNENLTNYQILTDPQQKAEWKRVTGEFNPDSCNAFIANRDKRNEKNIYVGKVTYETGDCAVGTILRSATAAGGPGAAWILRHPIASNHDNQKEIALNGAGYSL</sequence>
<proteinExistence type="predicted"/>
<comment type="caution">
    <text evidence="1">The sequence shown here is derived from an EMBL/GenBank/DDBJ whole genome shotgun (WGS) entry which is preliminary data.</text>
</comment>
<dbReference type="EMBL" id="LJIJ01002043">
    <property type="protein sequence ID" value="ODM90309.1"/>
    <property type="molecule type" value="Genomic_DNA"/>
</dbReference>
<keyword evidence="2" id="KW-1185">Reference proteome</keyword>
<protein>
    <submittedName>
        <fullName evidence="1">Uncharacterized protein</fullName>
    </submittedName>
</protein>
<accession>A0A1D2MBK4</accession>
<reference evidence="1 2" key="1">
    <citation type="journal article" date="2016" name="Genome Biol. Evol.">
        <title>Gene Family Evolution Reflects Adaptation to Soil Environmental Stressors in the Genome of the Collembolan Orchesella cincta.</title>
        <authorList>
            <person name="Faddeeva-Vakhrusheva A."/>
            <person name="Derks M.F."/>
            <person name="Anvar S.Y."/>
            <person name="Agamennone V."/>
            <person name="Suring W."/>
            <person name="Smit S."/>
            <person name="van Straalen N.M."/>
            <person name="Roelofs D."/>
        </authorList>
    </citation>
    <scope>NUCLEOTIDE SEQUENCE [LARGE SCALE GENOMIC DNA]</scope>
    <source>
        <tissue evidence="1">Mixed pool</tissue>
    </source>
</reference>
<organism evidence="1 2">
    <name type="scientific">Orchesella cincta</name>
    <name type="common">Springtail</name>
    <name type="synonym">Podura cincta</name>
    <dbReference type="NCBI Taxonomy" id="48709"/>
    <lineage>
        <taxon>Eukaryota</taxon>
        <taxon>Metazoa</taxon>
        <taxon>Ecdysozoa</taxon>
        <taxon>Arthropoda</taxon>
        <taxon>Hexapoda</taxon>
        <taxon>Collembola</taxon>
        <taxon>Entomobryomorpha</taxon>
        <taxon>Entomobryoidea</taxon>
        <taxon>Orchesellidae</taxon>
        <taxon>Orchesellinae</taxon>
        <taxon>Orchesella</taxon>
    </lineage>
</organism>